<evidence type="ECO:0000259" key="9">
    <source>
        <dbReference type="Pfam" id="PF07731"/>
    </source>
</evidence>
<feature type="domain" description="Plastocyanin-like" evidence="9">
    <location>
        <begin position="486"/>
        <end position="565"/>
    </location>
</feature>
<keyword evidence="12" id="KW-1185">Reference proteome</keyword>
<feature type="domain" description="Plastocyanin-like" evidence="8">
    <location>
        <begin position="203"/>
        <end position="361"/>
    </location>
</feature>
<organism evidence="11 12">
    <name type="scientific">Xylaria grammica</name>
    <dbReference type="NCBI Taxonomy" id="363999"/>
    <lineage>
        <taxon>Eukaryota</taxon>
        <taxon>Fungi</taxon>
        <taxon>Dikarya</taxon>
        <taxon>Ascomycota</taxon>
        <taxon>Pezizomycotina</taxon>
        <taxon>Sordariomycetes</taxon>
        <taxon>Xylariomycetidae</taxon>
        <taxon>Xylariales</taxon>
        <taxon>Xylariaceae</taxon>
        <taxon>Xylaria</taxon>
    </lineage>
</organism>
<evidence type="ECO:0000256" key="4">
    <source>
        <dbReference type="ARBA" id="ARBA00022737"/>
    </source>
</evidence>
<evidence type="ECO:0000256" key="3">
    <source>
        <dbReference type="ARBA" id="ARBA00022723"/>
    </source>
</evidence>
<dbReference type="STRING" id="363999.A0A439D4A3"/>
<evidence type="ECO:0000256" key="1">
    <source>
        <dbReference type="ARBA" id="ARBA00005179"/>
    </source>
</evidence>
<dbReference type="PANTHER" id="PTHR11709:SF145">
    <property type="entry name" value="LCC1"/>
    <property type="match status" value="1"/>
</dbReference>
<protein>
    <recommendedName>
        <fullName evidence="13">Laccase</fullName>
    </recommendedName>
</protein>
<evidence type="ECO:0000313" key="11">
    <source>
        <dbReference type="EMBL" id="RWA09245.1"/>
    </source>
</evidence>
<keyword evidence="5" id="KW-0560">Oxidoreductase</keyword>
<dbReference type="Gene3D" id="2.60.40.420">
    <property type="entry name" value="Cupredoxins - blue copper proteins"/>
    <property type="match status" value="3"/>
</dbReference>
<evidence type="ECO:0000313" key="12">
    <source>
        <dbReference type="Proteomes" id="UP000286045"/>
    </source>
</evidence>
<dbReference type="InterPro" id="IPR011707">
    <property type="entry name" value="Cu-oxidase-like_N"/>
</dbReference>
<keyword evidence="3" id="KW-0479">Metal-binding</keyword>
<evidence type="ECO:0000256" key="5">
    <source>
        <dbReference type="ARBA" id="ARBA00023002"/>
    </source>
</evidence>
<evidence type="ECO:0000259" key="10">
    <source>
        <dbReference type="Pfam" id="PF07732"/>
    </source>
</evidence>
<dbReference type="Pfam" id="PF07731">
    <property type="entry name" value="Cu-oxidase_2"/>
    <property type="match status" value="1"/>
</dbReference>
<feature type="chain" id="PRO_5019436889" description="Laccase" evidence="7">
    <location>
        <begin position="27"/>
        <end position="608"/>
    </location>
</feature>
<dbReference type="EMBL" id="RYZI01000162">
    <property type="protein sequence ID" value="RWA09245.1"/>
    <property type="molecule type" value="Genomic_DNA"/>
</dbReference>
<dbReference type="Proteomes" id="UP000286045">
    <property type="component" value="Unassembled WGS sequence"/>
</dbReference>
<dbReference type="Pfam" id="PF07732">
    <property type="entry name" value="Cu-oxidase_3"/>
    <property type="match status" value="1"/>
</dbReference>
<feature type="domain" description="Plastocyanin-like" evidence="10">
    <location>
        <begin position="76"/>
        <end position="193"/>
    </location>
</feature>
<keyword evidence="7" id="KW-0732">Signal</keyword>
<dbReference type="FunFam" id="2.60.40.420:FF:000021">
    <property type="entry name" value="Extracellular dihydrogeodin oxidase/laccase"/>
    <property type="match status" value="1"/>
</dbReference>
<evidence type="ECO:0008006" key="13">
    <source>
        <dbReference type="Google" id="ProtNLM"/>
    </source>
</evidence>
<dbReference type="InterPro" id="IPR008972">
    <property type="entry name" value="Cupredoxin"/>
</dbReference>
<evidence type="ECO:0000256" key="6">
    <source>
        <dbReference type="ARBA" id="ARBA00023008"/>
    </source>
</evidence>
<reference evidence="11 12" key="1">
    <citation type="submission" date="2018-12" db="EMBL/GenBank/DDBJ databases">
        <title>Draft genome sequence of Xylaria grammica IHI A82.</title>
        <authorList>
            <person name="Buettner E."/>
            <person name="Kellner H."/>
        </authorList>
    </citation>
    <scope>NUCLEOTIDE SEQUENCE [LARGE SCALE GENOMIC DNA]</scope>
    <source>
        <strain evidence="11 12">IHI A82</strain>
    </source>
</reference>
<comment type="similarity">
    <text evidence="2">Belongs to the multicopper oxidase family.</text>
</comment>
<name>A0A439D4A3_9PEZI</name>
<evidence type="ECO:0000259" key="8">
    <source>
        <dbReference type="Pfam" id="PF00394"/>
    </source>
</evidence>
<dbReference type="CDD" id="cd13901">
    <property type="entry name" value="CuRO_3_MaLCC_like"/>
    <property type="match status" value="1"/>
</dbReference>
<evidence type="ECO:0000256" key="2">
    <source>
        <dbReference type="ARBA" id="ARBA00010609"/>
    </source>
</evidence>
<keyword evidence="6" id="KW-0186">Copper</keyword>
<comment type="caution">
    <text evidence="11">The sequence shown here is derived from an EMBL/GenBank/DDBJ whole genome shotgun (WGS) entry which is preliminary data.</text>
</comment>
<evidence type="ECO:0000256" key="7">
    <source>
        <dbReference type="SAM" id="SignalP"/>
    </source>
</evidence>
<accession>A0A439D4A3</accession>
<dbReference type="SUPFAM" id="SSF49503">
    <property type="entry name" value="Cupredoxins"/>
    <property type="match status" value="3"/>
</dbReference>
<gene>
    <name evidence="11" type="ORF">EKO27_g5871</name>
</gene>
<dbReference type="GO" id="GO:0005507">
    <property type="term" value="F:copper ion binding"/>
    <property type="evidence" value="ECO:0007669"/>
    <property type="project" value="InterPro"/>
</dbReference>
<dbReference type="GO" id="GO:0016491">
    <property type="term" value="F:oxidoreductase activity"/>
    <property type="evidence" value="ECO:0007669"/>
    <property type="project" value="UniProtKB-KW"/>
</dbReference>
<dbReference type="InterPro" id="IPR045087">
    <property type="entry name" value="Cu-oxidase_fam"/>
</dbReference>
<proteinExistence type="inferred from homology"/>
<dbReference type="AlphaFoldDB" id="A0A439D4A3"/>
<dbReference type="InterPro" id="IPR011706">
    <property type="entry name" value="Cu-oxidase_C"/>
</dbReference>
<sequence length="608" mass="67497">MASFIARLVTGVLPLFGGLSPEQTNGKSINYQGLPRILDNPSLTTKLAWDSLLYHGDTVNQDPPETGVTRKYDFVVTRAQLAPDGYLRDMIVVNGQFPGPLIEANWGDWVEVTVTSNITGPDEGTTIHWHGLLQKQTPFFDGVPGISQCPVAPGESFTYRFRADHVGTSFYHSHYSAQINAGVVGPIVFHGPKSQRWEYDVGPVLVTDWFHKEYFQIVQGVVGSGADRKPAFSDNNLINGKMNVDCSLKEDDRPCISNAGISKFQLKPGKDNLLRIINGGSSGLQYFSVDEHDMTVISMDFVPIKPYRTNVITLGAGQRSEVIIHGKVGKDAKKSYWMRSNISTICALPRQPYALAALYYSARDAEAQIKPSSKAQQYNLKRFGCGNEPLTVTRPQYPLPVKKPHTTITINVQDTLNATGNDVYLLNNQTSRVNYNAPILKAVTEGNASEPYEPLWNAYELGGGKRAVRIIWENQKVDPADPNFYNTTFAHPLHLHGHDFQVLAAGSGPWDGRIAVDAMRRDTHLLPPNGHLVVQFETDNPGVWPFHCHVAWHASSGFSISILERLSDLVKIPGTPKVMRQTCDGWDAWSETHTSEQIDSGLRMMERD</sequence>
<keyword evidence="4" id="KW-0677">Repeat</keyword>
<feature type="signal peptide" evidence="7">
    <location>
        <begin position="1"/>
        <end position="26"/>
    </location>
</feature>
<comment type="pathway">
    <text evidence="1">Secondary metabolite biosynthesis.</text>
</comment>
<dbReference type="CDD" id="cd13854">
    <property type="entry name" value="CuRO_1_MaLCC_like"/>
    <property type="match status" value="1"/>
</dbReference>
<dbReference type="InterPro" id="IPR001117">
    <property type="entry name" value="Cu-oxidase_2nd"/>
</dbReference>
<dbReference type="PANTHER" id="PTHR11709">
    <property type="entry name" value="MULTI-COPPER OXIDASE"/>
    <property type="match status" value="1"/>
</dbReference>
<dbReference type="Pfam" id="PF00394">
    <property type="entry name" value="Cu-oxidase"/>
    <property type="match status" value="1"/>
</dbReference>